<organism evidence="1 2">
    <name type="scientific">Coemansia linderi</name>
    <dbReference type="NCBI Taxonomy" id="2663919"/>
    <lineage>
        <taxon>Eukaryota</taxon>
        <taxon>Fungi</taxon>
        <taxon>Fungi incertae sedis</taxon>
        <taxon>Zoopagomycota</taxon>
        <taxon>Kickxellomycotina</taxon>
        <taxon>Kickxellomycetes</taxon>
        <taxon>Kickxellales</taxon>
        <taxon>Kickxellaceae</taxon>
        <taxon>Coemansia</taxon>
    </lineage>
</organism>
<dbReference type="EMBL" id="JANBUK010000336">
    <property type="protein sequence ID" value="KAJ2790429.1"/>
    <property type="molecule type" value="Genomic_DNA"/>
</dbReference>
<accession>A0ACC1KIK5</accession>
<dbReference type="Proteomes" id="UP001140066">
    <property type="component" value="Unassembled WGS sequence"/>
</dbReference>
<name>A0ACC1KIK5_9FUNG</name>
<keyword evidence="2" id="KW-1185">Reference proteome</keyword>
<protein>
    <submittedName>
        <fullName evidence="1">Uncharacterized protein</fullName>
    </submittedName>
</protein>
<sequence length="144" mass="16404">MPEILVADPICPSLSAKPCPHSDTRPREVYSPTLEDESLRKALHLLAPTSDDFRLADYATSFNWPDISAELQAQFAHHQDLPPRQGPVSWYAVVFRSKRRTDCNNIDLFEADRLAYNEAFTVTNGSLLKYWYTDLDKDNNCLAT</sequence>
<proteinExistence type="predicted"/>
<evidence type="ECO:0000313" key="1">
    <source>
        <dbReference type="EMBL" id="KAJ2790429.1"/>
    </source>
</evidence>
<comment type="caution">
    <text evidence="1">The sequence shown here is derived from an EMBL/GenBank/DDBJ whole genome shotgun (WGS) entry which is preliminary data.</text>
</comment>
<feature type="non-terminal residue" evidence="1">
    <location>
        <position position="144"/>
    </location>
</feature>
<reference evidence="1" key="1">
    <citation type="submission" date="2022-07" db="EMBL/GenBank/DDBJ databases">
        <title>Phylogenomic reconstructions and comparative analyses of Kickxellomycotina fungi.</title>
        <authorList>
            <person name="Reynolds N.K."/>
            <person name="Stajich J.E."/>
            <person name="Barry K."/>
            <person name="Grigoriev I.V."/>
            <person name="Crous P."/>
            <person name="Smith M.E."/>
        </authorList>
    </citation>
    <scope>NUCLEOTIDE SEQUENCE</scope>
    <source>
        <strain evidence="1">BCRC 34191</strain>
    </source>
</reference>
<evidence type="ECO:0000313" key="2">
    <source>
        <dbReference type="Proteomes" id="UP001140066"/>
    </source>
</evidence>
<gene>
    <name evidence="1" type="ORF">GGI18_001801</name>
</gene>